<proteinExistence type="predicted"/>
<evidence type="ECO:0000313" key="1">
    <source>
        <dbReference type="EMBL" id="AAO35592.1"/>
    </source>
</evidence>
<dbReference type="KEGG" id="ctc:CTC_01005"/>
<dbReference type="HOGENOM" id="CLU_2092608_0_0_9"/>
<gene>
    <name evidence="1" type="ordered locus">CTC_01005</name>
</gene>
<keyword evidence="2" id="KW-1185">Reference proteome</keyword>
<reference evidence="1 2" key="1">
    <citation type="journal article" date="2003" name="Proc. Natl. Acad. Sci. U.S.A.">
        <title>The genome sequence of Clostridium tetani, the causative agent of tetanus disease.</title>
        <authorList>
            <person name="Brueggemann H."/>
            <person name="Baumer S."/>
            <person name="Fricke W.F."/>
            <person name="Wiezer A."/>
            <person name="Liesegang H."/>
            <person name="Decker I."/>
            <person name="Herzberg C."/>
            <person name="Martinez-Arias R."/>
            <person name="Merkl R."/>
            <person name="Henne A."/>
            <person name="Gottschalk G."/>
        </authorList>
    </citation>
    <scope>NUCLEOTIDE SEQUENCE [LARGE SCALE GENOMIC DNA]</scope>
    <source>
        <strain evidence="2">Massachusetts / E88</strain>
    </source>
</reference>
<dbReference type="STRING" id="212717.CTC_01005"/>
<dbReference type="Proteomes" id="UP000001412">
    <property type="component" value="Chromosome"/>
</dbReference>
<dbReference type="EMBL" id="AE015927">
    <property type="protein sequence ID" value="AAO35592.1"/>
    <property type="molecule type" value="Genomic_DNA"/>
</dbReference>
<evidence type="ECO:0000313" key="2">
    <source>
        <dbReference type="Proteomes" id="UP000001412"/>
    </source>
</evidence>
<name>Q896J8_CLOTE</name>
<accession>Q896J8</accession>
<organism evidence="1 2">
    <name type="scientific">Clostridium tetani (strain Massachusetts / E88)</name>
    <dbReference type="NCBI Taxonomy" id="212717"/>
    <lineage>
        <taxon>Bacteria</taxon>
        <taxon>Bacillati</taxon>
        <taxon>Bacillota</taxon>
        <taxon>Clostridia</taxon>
        <taxon>Eubacteriales</taxon>
        <taxon>Clostridiaceae</taxon>
        <taxon>Clostridium</taxon>
    </lineage>
</organism>
<sequence>MASPYPCCIWEDNMKRQFILQFLLDDGLTSISQIRTDEMDTLNIKFRYEFNNYEIEASESYARDMLGELKDIAKEDLKSQFLKEIAMDEVDQILDELKEEVDIKSLICKIEKECIMDKNYIEFIVEIKL</sequence>
<protein>
    <submittedName>
        <fullName evidence="1">Uncharacterized protein</fullName>
    </submittedName>
</protein>
<dbReference type="AlphaFoldDB" id="Q896J8"/>